<organism evidence="7 8">
    <name type="scientific">Paracoccus alkenifer</name>
    <dbReference type="NCBI Taxonomy" id="65735"/>
    <lineage>
        <taxon>Bacteria</taxon>
        <taxon>Pseudomonadati</taxon>
        <taxon>Pseudomonadota</taxon>
        <taxon>Alphaproteobacteria</taxon>
        <taxon>Rhodobacterales</taxon>
        <taxon>Paracoccaceae</taxon>
        <taxon>Paracoccus</taxon>
    </lineage>
</organism>
<accession>A0A1H6N5T6</accession>
<feature type="binding site" evidence="6">
    <location>
        <begin position="111"/>
        <end position="112"/>
    </location>
    <ligand>
        <name>S-adenosyl-L-methionine</name>
        <dbReference type="ChEBI" id="CHEBI:59789"/>
    </ligand>
</feature>
<dbReference type="InterPro" id="IPR029063">
    <property type="entry name" value="SAM-dependent_MTases_sf"/>
</dbReference>
<dbReference type="Proteomes" id="UP000199125">
    <property type="component" value="Unassembled WGS sequence"/>
</dbReference>
<dbReference type="Gene3D" id="3.40.50.150">
    <property type="entry name" value="Vaccinia Virus protein VP39"/>
    <property type="match status" value="1"/>
</dbReference>
<dbReference type="OrthoDB" id="9808773at2"/>
<comment type="subcellular location">
    <subcellularLocation>
        <location evidence="6">Cytoplasm</location>
    </subcellularLocation>
</comment>
<dbReference type="PIRSF" id="PIRSF003078">
    <property type="entry name" value="GidB"/>
    <property type="match status" value="1"/>
</dbReference>
<dbReference type="Pfam" id="PF02527">
    <property type="entry name" value="GidB"/>
    <property type="match status" value="1"/>
</dbReference>
<dbReference type="EC" id="2.1.1.170" evidence="6"/>
<feature type="binding site" evidence="6">
    <location>
        <position position="60"/>
    </location>
    <ligand>
        <name>S-adenosyl-L-methionine</name>
        <dbReference type="ChEBI" id="CHEBI:59789"/>
    </ligand>
</feature>
<keyword evidence="4 6" id="KW-0808">Transferase</keyword>
<dbReference type="GO" id="GO:0005829">
    <property type="term" value="C:cytosol"/>
    <property type="evidence" value="ECO:0007669"/>
    <property type="project" value="TreeGrafter"/>
</dbReference>
<feature type="binding site" evidence="6">
    <location>
        <position position="125"/>
    </location>
    <ligand>
        <name>S-adenosyl-L-methionine</name>
        <dbReference type="ChEBI" id="CHEBI:59789"/>
    </ligand>
</feature>
<dbReference type="RefSeq" id="WP_090848590.1">
    <property type="nucleotide sequence ID" value="NZ_FNXG01000005.1"/>
</dbReference>
<keyword evidence="1 6" id="KW-0963">Cytoplasm</keyword>
<proteinExistence type="inferred from homology"/>
<keyword evidence="8" id="KW-1185">Reference proteome</keyword>
<sequence length="192" mass="21155">MNASREARLADYAALIRKWNPAINLVSPASLDQLEKRHIADSAQLARLRPDPQGRWLDIGSGGGLPGLVVAIYHPNLPVMLVDSDRRKVAFLQTAIRQLGLENCTATAARVEQLPAADASNLSARALAPLDRLMPYLERHLAQDGTAWLMKGRNWQTELSAARMSWHFDVESHPSSTDPEAAILQISNIRHG</sequence>
<dbReference type="PANTHER" id="PTHR31760">
    <property type="entry name" value="S-ADENOSYL-L-METHIONINE-DEPENDENT METHYLTRANSFERASES SUPERFAMILY PROTEIN"/>
    <property type="match status" value="1"/>
</dbReference>
<feature type="binding site" evidence="6">
    <location>
        <position position="65"/>
    </location>
    <ligand>
        <name>S-adenosyl-L-methionine</name>
        <dbReference type="ChEBI" id="CHEBI:59789"/>
    </ligand>
</feature>
<dbReference type="SUPFAM" id="SSF53335">
    <property type="entry name" value="S-adenosyl-L-methionine-dependent methyltransferases"/>
    <property type="match status" value="1"/>
</dbReference>
<comment type="function">
    <text evidence="6">Specifically methylates the N7 position of guanine in position 527 of 16S rRNA.</text>
</comment>
<comment type="similarity">
    <text evidence="6">Belongs to the methyltransferase superfamily. RNA methyltransferase RsmG family.</text>
</comment>
<dbReference type="GO" id="GO:0070043">
    <property type="term" value="F:rRNA (guanine-N7-)-methyltransferase activity"/>
    <property type="evidence" value="ECO:0007669"/>
    <property type="project" value="UniProtKB-UniRule"/>
</dbReference>
<comment type="caution">
    <text evidence="6">Lacks conserved residue(s) required for the propagation of feature annotation.</text>
</comment>
<evidence type="ECO:0000256" key="4">
    <source>
        <dbReference type="ARBA" id="ARBA00022679"/>
    </source>
</evidence>
<evidence type="ECO:0000256" key="5">
    <source>
        <dbReference type="ARBA" id="ARBA00022691"/>
    </source>
</evidence>
<evidence type="ECO:0000256" key="1">
    <source>
        <dbReference type="ARBA" id="ARBA00022490"/>
    </source>
</evidence>
<evidence type="ECO:0000256" key="6">
    <source>
        <dbReference type="HAMAP-Rule" id="MF_00074"/>
    </source>
</evidence>
<dbReference type="PANTHER" id="PTHR31760:SF0">
    <property type="entry name" value="S-ADENOSYL-L-METHIONINE-DEPENDENT METHYLTRANSFERASES SUPERFAMILY PROTEIN"/>
    <property type="match status" value="1"/>
</dbReference>
<dbReference type="STRING" id="65735.SAMN04488075_2671"/>
<dbReference type="EMBL" id="FNXG01000005">
    <property type="protein sequence ID" value="SEI07833.1"/>
    <property type="molecule type" value="Genomic_DNA"/>
</dbReference>
<evidence type="ECO:0000256" key="2">
    <source>
        <dbReference type="ARBA" id="ARBA00022552"/>
    </source>
</evidence>
<gene>
    <name evidence="6" type="primary">rsmG</name>
    <name evidence="7" type="ORF">SAMN04488075_2671</name>
</gene>
<dbReference type="AlphaFoldDB" id="A0A1H6N5T6"/>
<dbReference type="InterPro" id="IPR003682">
    <property type="entry name" value="rRNA_ssu_MeTfrase_G"/>
</dbReference>
<reference evidence="8" key="1">
    <citation type="submission" date="2016-10" db="EMBL/GenBank/DDBJ databases">
        <authorList>
            <person name="Varghese N."/>
            <person name="Submissions S."/>
        </authorList>
    </citation>
    <scope>NUCLEOTIDE SEQUENCE [LARGE SCALE GENOMIC DNA]</scope>
    <source>
        <strain evidence="8">DSM 11593</strain>
    </source>
</reference>
<dbReference type="NCBIfam" id="TIGR00138">
    <property type="entry name" value="rsmG_gidB"/>
    <property type="match status" value="1"/>
</dbReference>
<keyword evidence="2 6" id="KW-0698">rRNA processing</keyword>
<keyword evidence="5 6" id="KW-0949">S-adenosyl-L-methionine</keyword>
<evidence type="ECO:0000256" key="3">
    <source>
        <dbReference type="ARBA" id="ARBA00022603"/>
    </source>
</evidence>
<evidence type="ECO:0000313" key="7">
    <source>
        <dbReference type="EMBL" id="SEI07833.1"/>
    </source>
</evidence>
<comment type="catalytic activity">
    <reaction evidence="6">
        <text>guanosine(527) in 16S rRNA + S-adenosyl-L-methionine = N(7)-methylguanosine(527) in 16S rRNA + S-adenosyl-L-homocysteine</text>
        <dbReference type="Rhea" id="RHEA:42732"/>
        <dbReference type="Rhea" id="RHEA-COMP:10209"/>
        <dbReference type="Rhea" id="RHEA-COMP:10210"/>
        <dbReference type="ChEBI" id="CHEBI:57856"/>
        <dbReference type="ChEBI" id="CHEBI:59789"/>
        <dbReference type="ChEBI" id="CHEBI:74269"/>
        <dbReference type="ChEBI" id="CHEBI:74480"/>
        <dbReference type="EC" id="2.1.1.170"/>
    </reaction>
</comment>
<protein>
    <recommendedName>
        <fullName evidence="6">Ribosomal RNA small subunit methyltransferase G</fullName>
        <ecNumber evidence="6">2.1.1.170</ecNumber>
    </recommendedName>
    <alternativeName>
        <fullName evidence="6">16S rRNA 7-methylguanosine methyltransferase</fullName>
        <shortName evidence="6">16S rRNA m7G methyltransferase</shortName>
    </alternativeName>
</protein>
<evidence type="ECO:0000313" key="8">
    <source>
        <dbReference type="Proteomes" id="UP000199125"/>
    </source>
</evidence>
<keyword evidence="3 6" id="KW-0489">Methyltransferase</keyword>
<dbReference type="HAMAP" id="MF_00074">
    <property type="entry name" value="16SrRNA_methyltr_G"/>
    <property type="match status" value="1"/>
</dbReference>
<name>A0A1H6N5T6_9RHOB</name>